<dbReference type="Proteomes" id="UP001299876">
    <property type="component" value="Unassembled WGS sequence"/>
</dbReference>
<dbReference type="RefSeq" id="WP_247295282.1">
    <property type="nucleotide sequence ID" value="NZ_JAKNRW010000063.1"/>
</dbReference>
<dbReference type="EMBL" id="JAKNRW010000063">
    <property type="protein sequence ID" value="MCK1794294.1"/>
    <property type="molecule type" value="Genomic_DNA"/>
</dbReference>
<protein>
    <submittedName>
        <fullName evidence="1">Uncharacterized protein</fullName>
    </submittedName>
</protein>
<dbReference type="InterPro" id="IPR045633">
    <property type="entry name" value="DUF6414"/>
</dbReference>
<comment type="caution">
    <text evidence="1">The sequence shown here is derived from an EMBL/GenBank/DDBJ whole genome shotgun (WGS) entry which is preliminary data.</text>
</comment>
<gene>
    <name evidence="1" type="ORF">L9059_29765</name>
</gene>
<sequence>MRSFVYLDEYKMYSLSSQLMEGVTDFVIKESKRSDSDIEEQDGPRNSGKKLAEIIETASANVEKRFLHDYAFSIFEEKLVVTEKVVSLTSLSSFSDLSEDVLGRRLVRIKAKANFLDAADILRSLNTLVDMQDALSIVANNDRREEIIVEMSELSSGAGKKGGLATLKAELDHLSKSQISREKSANDRLQYKHLSALLEHGFKRRLDLTMDLRDCKVTANLKRACLKDPEDFVFKTYSRIAGVELVLLGIATQYRTAADNSINEDADISPDATMGEMIANSTKALHVLENHFNRVPGNQIVVDPIALYLEL</sequence>
<accession>A0ABT0F8W7</accession>
<proteinExistence type="predicted"/>
<keyword evidence="2" id="KW-1185">Reference proteome</keyword>
<evidence type="ECO:0000313" key="2">
    <source>
        <dbReference type="Proteomes" id="UP001299876"/>
    </source>
</evidence>
<name>A0ABT0F8W7_9PSED</name>
<reference evidence="1 2" key="1">
    <citation type="submission" date="2022-02" db="EMBL/GenBank/DDBJ databases">
        <title>Comparative genomics of the first Antarctic Pseudomonas spp. capable of biotransforming 2,4,6-Trinitrotoluene.</title>
        <authorList>
            <person name="Cabrera M.A."/>
            <person name="Marquez S.L."/>
            <person name="Perez-Donoso J.M."/>
        </authorList>
    </citation>
    <scope>NUCLEOTIDE SEQUENCE [LARGE SCALE GENOMIC DNA]</scope>
    <source>
        <strain evidence="1 2">TNT19</strain>
    </source>
</reference>
<organism evidence="1 2">
    <name type="scientific">Pseudomonas violetae</name>
    <dbReference type="NCBI Taxonomy" id="2915813"/>
    <lineage>
        <taxon>Bacteria</taxon>
        <taxon>Pseudomonadati</taxon>
        <taxon>Pseudomonadota</taxon>
        <taxon>Gammaproteobacteria</taxon>
        <taxon>Pseudomonadales</taxon>
        <taxon>Pseudomonadaceae</taxon>
        <taxon>Pseudomonas</taxon>
    </lineage>
</organism>
<evidence type="ECO:0000313" key="1">
    <source>
        <dbReference type="EMBL" id="MCK1794294.1"/>
    </source>
</evidence>
<dbReference type="Pfam" id="PF19952">
    <property type="entry name" value="DUF6414"/>
    <property type="match status" value="1"/>
</dbReference>